<comment type="caution">
    <text evidence="1">The sequence shown here is derived from an EMBL/GenBank/DDBJ whole genome shotgun (WGS) entry which is preliminary data.</text>
</comment>
<protein>
    <submittedName>
        <fullName evidence="1">Pkinase-domain-containing protein</fullName>
    </submittedName>
</protein>
<gene>
    <name evidence="1" type="ORF">BU25DRAFT_340693</name>
</gene>
<reference evidence="1" key="1">
    <citation type="journal article" date="2020" name="Stud. Mycol.">
        <title>101 Dothideomycetes genomes: a test case for predicting lifestyles and emergence of pathogens.</title>
        <authorList>
            <person name="Haridas S."/>
            <person name="Albert R."/>
            <person name="Binder M."/>
            <person name="Bloem J."/>
            <person name="Labutti K."/>
            <person name="Salamov A."/>
            <person name="Andreopoulos B."/>
            <person name="Baker S."/>
            <person name="Barry K."/>
            <person name="Bills G."/>
            <person name="Bluhm B."/>
            <person name="Cannon C."/>
            <person name="Castanera R."/>
            <person name="Culley D."/>
            <person name="Daum C."/>
            <person name="Ezra D."/>
            <person name="Gonzalez J."/>
            <person name="Henrissat B."/>
            <person name="Kuo A."/>
            <person name="Liang C."/>
            <person name="Lipzen A."/>
            <person name="Lutzoni F."/>
            <person name="Magnuson J."/>
            <person name="Mondo S."/>
            <person name="Nolan M."/>
            <person name="Ohm R."/>
            <person name="Pangilinan J."/>
            <person name="Park H.-J."/>
            <person name="Ramirez L."/>
            <person name="Alfaro M."/>
            <person name="Sun H."/>
            <person name="Tritt A."/>
            <person name="Yoshinaga Y."/>
            <person name="Zwiers L.-H."/>
            <person name="Turgeon B."/>
            <person name="Goodwin S."/>
            <person name="Spatafora J."/>
            <person name="Crous P."/>
            <person name="Grigoriev I."/>
        </authorList>
    </citation>
    <scope>NUCLEOTIDE SEQUENCE</scope>
    <source>
        <strain evidence="1">CBS 525.71</strain>
    </source>
</reference>
<keyword evidence="2" id="KW-1185">Reference proteome</keyword>
<name>A0ACB6S1B8_9PLEO</name>
<evidence type="ECO:0000313" key="1">
    <source>
        <dbReference type="EMBL" id="KAF2627828.1"/>
    </source>
</evidence>
<dbReference type="EMBL" id="MU006715">
    <property type="protein sequence ID" value="KAF2627828.1"/>
    <property type="molecule type" value="Genomic_DNA"/>
</dbReference>
<sequence length="1629" mass="180349">MSQTQPSTQQVLDPRRLGRNNSGLNDGDIADVLVILHPATPSAIKIVENTAESRPQHVLFRNSLDPDSMNASLTNIEEQETIIINGNGERVGQSSRAGADLALRMSSARTLRFKDLGFIFGRNPNSADIVFGQDSGKRISNQHFRIYLNLDGILMIEDLSTNGTIVDDQLLKHKDKRFSRIRMIGSGSIICIQSSNDAEMIKFVVRVPSRVSHIDRFRENLREFIADCAKGDDKTKAVQRIGKNYGGPTMKWDGGTNYNIVGIIGKGAFATVHQLATKMEGKLLAAKELEKRRFMKNGQLDKKIDNEMRIMQGLRHPNIVEFVEYHDQGDYLYIIMEYVRHGDLQAYLNQNGPMSESLVRTIGQQVLSALTYLHRSQITHRDIKPDNILIADVDPLKVKLSDFGLSKVVKHEETFLKTFCGTLLYCAPEVFPDYGESKGTKRRRGAKQYHQYSSSVDIWSFGGVLWYALCGEPPFKGIADATGQAMYDNITTTPLKPTPLERVGVSPLCIDLLMQMLRTDPSERPDARACLSHPWLKEGAAIPPDPVLQSIVEEEEEEAEQQLSQLSIGGELEEDEIPESDDEADVDDELIALVGESRQTKRIRADPLYPRNQVRDHDEESSVDASFQSEHIIDEEESFKVMPTPRRPRLFGEIGQSALQRSGILHNHAQEALSQPKTTDSDYRDSAPIFSHTASGVEREVPFSAPPHLDGGFSSPSLLGTESLVREMNMTSPATPGSGVYSPNEPATPRTPDVLQHNSLEQSSKFASQISEPTPKARPSASNRQISLPVTASYYYDPLDPNTHNLEYASRVSGFDFVGAQKEATAGASAYEDTTRGSNTSSSIASGSQTGEAQVPSPSAEVPSVPAELDIRPPPRRLGKLVATPDSFAPNLVLNIDKSKTSWGRLANNTIVYDQSRDTRIPKTAFIIFWYSSGGDSAETVQELSQKNKDWTSLEKLNVGIWTCATHGISVNGKHLKQKDEKGRALFGHLHTGDIVQVYQDSRGTECLKFRCEFHLGSGKDPRPANNSFQVLKHIGRHRAARTSLPNPSCTFTRYPFELLAGGHIRARLGRHSAAFAASEFMMRNFWALPAVLRLALAHQQAFSVFDDLLAFPQYKVAWPDTFILEDSATALLNQQASTPLSSSSTGTPNSQHTQELSKHEQPFVDAPTADNALPVTYEAVVLEGQRYLCSIPIIPDDVPQNNTTSAEEAKAEEEKELVRATDRGWELLEGMRGSCIYYLSGWWSYSFCYKDEVKQFHQLPPSRGVPIYPPVEDTSVHSFVLGRFSKEDRRKKEDTPKTLGNEQGSKDAFDDEGNAPDEEEKALEIPRLESKGSSRYMVQRLSDGTECDLTGKPRKIDVQFHCNPQSADRIAMIKETSTCSYLMVIDTPRLCHDVAFLPPQKNLAHPITCQAVIPAADVDEWTAAALEAKIRETEDLLALAESEDKANTNPLRDITDGLQGSTKRGPIIDGIEVGAQALVGSEGKVIEKTVVVGGGKETYIGTVASSDGTQMSKEEMKRLNIPDPKDVEKLKGNLRKLAGKKGWKLDLVDTPRGREFRGIIEAEDQDEETPKGKEGAKESKDSKVAKEWKEENGAGKGMGSGKQEQADVVDKEADEVHEGSEEVYKDEL</sequence>
<dbReference type="Proteomes" id="UP000799754">
    <property type="component" value="Unassembled WGS sequence"/>
</dbReference>
<evidence type="ECO:0000313" key="2">
    <source>
        <dbReference type="Proteomes" id="UP000799754"/>
    </source>
</evidence>
<accession>A0ACB6S1B8</accession>
<organism evidence="1 2">
    <name type="scientific">Macroventuria anomochaeta</name>
    <dbReference type="NCBI Taxonomy" id="301207"/>
    <lineage>
        <taxon>Eukaryota</taxon>
        <taxon>Fungi</taxon>
        <taxon>Dikarya</taxon>
        <taxon>Ascomycota</taxon>
        <taxon>Pezizomycotina</taxon>
        <taxon>Dothideomycetes</taxon>
        <taxon>Pleosporomycetidae</taxon>
        <taxon>Pleosporales</taxon>
        <taxon>Pleosporineae</taxon>
        <taxon>Didymellaceae</taxon>
        <taxon>Macroventuria</taxon>
    </lineage>
</organism>
<proteinExistence type="predicted"/>